<keyword evidence="1" id="KW-0732">Signal</keyword>
<name>A0A518CJ08_9PLAN</name>
<accession>A0A518CJ08</accession>
<proteinExistence type="predicted"/>
<protein>
    <submittedName>
        <fullName evidence="2">Uncharacterized protein</fullName>
    </submittedName>
</protein>
<evidence type="ECO:0000313" key="2">
    <source>
        <dbReference type="EMBL" id="QDU79216.1"/>
    </source>
</evidence>
<sequence length="296" mass="33409" precursor="true">MRFKKSLLYVLPCVVVGLSYAANPCRSEEESVAESKTEQTLKVAQVVNPESTAALQLAENKQKLNQPLRVELKATQTVDEAILAMAKAVKLDVEFEGLIGRKTFEEIYSKTLGTDVTLESQSFQDGLNDLSQQLFIHYSNEYQAEFKNMLYEYLAIPTEGGVLIANVGLRIFAPSEMSRKFYDVSFYSVQTDQQSPGAAELIDLLTNQIHVYWRFADRLFEPISGSIVPIEQADNDMDLRRQVSHLQYLPSVNILIITAPRSVHYEVETLFELIREAKREQPAPPIPQPQPTYNAG</sequence>
<organism evidence="2 3">
    <name type="scientific">Polystyrenella longa</name>
    <dbReference type="NCBI Taxonomy" id="2528007"/>
    <lineage>
        <taxon>Bacteria</taxon>
        <taxon>Pseudomonadati</taxon>
        <taxon>Planctomycetota</taxon>
        <taxon>Planctomycetia</taxon>
        <taxon>Planctomycetales</taxon>
        <taxon>Planctomycetaceae</taxon>
        <taxon>Polystyrenella</taxon>
    </lineage>
</organism>
<dbReference type="KEGG" id="plon:Pla110_09210"/>
<evidence type="ECO:0000313" key="3">
    <source>
        <dbReference type="Proteomes" id="UP000317178"/>
    </source>
</evidence>
<dbReference type="EMBL" id="CP036281">
    <property type="protein sequence ID" value="QDU79216.1"/>
    <property type="molecule type" value="Genomic_DNA"/>
</dbReference>
<dbReference type="AlphaFoldDB" id="A0A518CJ08"/>
<reference evidence="2 3" key="1">
    <citation type="submission" date="2019-02" db="EMBL/GenBank/DDBJ databases">
        <title>Deep-cultivation of Planctomycetes and their phenomic and genomic characterization uncovers novel biology.</title>
        <authorList>
            <person name="Wiegand S."/>
            <person name="Jogler M."/>
            <person name="Boedeker C."/>
            <person name="Pinto D."/>
            <person name="Vollmers J."/>
            <person name="Rivas-Marin E."/>
            <person name="Kohn T."/>
            <person name="Peeters S.H."/>
            <person name="Heuer A."/>
            <person name="Rast P."/>
            <person name="Oberbeckmann S."/>
            <person name="Bunk B."/>
            <person name="Jeske O."/>
            <person name="Meyerdierks A."/>
            <person name="Storesund J.E."/>
            <person name="Kallscheuer N."/>
            <person name="Luecker S."/>
            <person name="Lage O.M."/>
            <person name="Pohl T."/>
            <person name="Merkel B.J."/>
            <person name="Hornburger P."/>
            <person name="Mueller R.-W."/>
            <person name="Bruemmer F."/>
            <person name="Labrenz M."/>
            <person name="Spormann A.M."/>
            <person name="Op den Camp H."/>
            <person name="Overmann J."/>
            <person name="Amann R."/>
            <person name="Jetten M.S.M."/>
            <person name="Mascher T."/>
            <person name="Medema M.H."/>
            <person name="Devos D.P."/>
            <person name="Kaster A.-K."/>
            <person name="Ovreas L."/>
            <person name="Rohde M."/>
            <person name="Galperin M.Y."/>
            <person name="Jogler C."/>
        </authorList>
    </citation>
    <scope>NUCLEOTIDE SEQUENCE [LARGE SCALE GENOMIC DNA]</scope>
    <source>
        <strain evidence="2 3">Pla110</strain>
    </source>
</reference>
<evidence type="ECO:0000256" key="1">
    <source>
        <dbReference type="SAM" id="SignalP"/>
    </source>
</evidence>
<gene>
    <name evidence="2" type="ORF">Pla110_09210</name>
</gene>
<dbReference type="Proteomes" id="UP000317178">
    <property type="component" value="Chromosome"/>
</dbReference>
<keyword evidence="3" id="KW-1185">Reference proteome</keyword>
<dbReference type="RefSeq" id="WP_144993645.1">
    <property type="nucleotide sequence ID" value="NZ_CP036281.1"/>
</dbReference>
<feature type="signal peptide" evidence="1">
    <location>
        <begin position="1"/>
        <end position="21"/>
    </location>
</feature>
<feature type="chain" id="PRO_5022065983" evidence="1">
    <location>
        <begin position="22"/>
        <end position="296"/>
    </location>
</feature>